<keyword evidence="1" id="KW-0812">Transmembrane</keyword>
<evidence type="ECO:0000313" key="2">
    <source>
        <dbReference type="EMBL" id="RAV99975.1"/>
    </source>
</evidence>
<dbReference type="AlphaFoldDB" id="A0A364Y2G9"/>
<feature type="transmembrane region" description="Helical" evidence="1">
    <location>
        <begin position="97"/>
        <end position="117"/>
    </location>
</feature>
<dbReference type="OrthoDB" id="799809at2"/>
<keyword evidence="1" id="KW-0472">Membrane</keyword>
<dbReference type="Proteomes" id="UP000251889">
    <property type="component" value="Unassembled WGS sequence"/>
</dbReference>
<name>A0A364Y2G9_9BACT</name>
<keyword evidence="3" id="KW-1185">Reference proteome</keyword>
<comment type="caution">
    <text evidence="2">The sequence shown here is derived from an EMBL/GenBank/DDBJ whole genome shotgun (WGS) entry which is preliminary data.</text>
</comment>
<sequence length="126" mass="14053">MTKGLKLTLIIHAVYILVTSLWPLVDIVSFMVVTGYKTDIWLVKTVGALLLPISLTMLSFLCFKAEPFPLIILGASTALAFMGIDLVYALNDVISDVYLLDAAVECVFLLAWIYHLYYATNGRHPR</sequence>
<dbReference type="RefSeq" id="WP_112747813.1">
    <property type="nucleotide sequence ID" value="NZ_QMFY01000008.1"/>
</dbReference>
<organism evidence="2 3">
    <name type="scientific">Pseudochryseolinea flava</name>
    <dbReference type="NCBI Taxonomy" id="2059302"/>
    <lineage>
        <taxon>Bacteria</taxon>
        <taxon>Pseudomonadati</taxon>
        <taxon>Bacteroidota</taxon>
        <taxon>Cytophagia</taxon>
        <taxon>Cytophagales</taxon>
        <taxon>Fulvivirgaceae</taxon>
        <taxon>Pseudochryseolinea</taxon>
    </lineage>
</organism>
<accession>A0A364Y2G9</accession>
<evidence type="ECO:0000313" key="3">
    <source>
        <dbReference type="Proteomes" id="UP000251889"/>
    </source>
</evidence>
<protein>
    <submittedName>
        <fullName evidence="2">Uncharacterized protein</fullName>
    </submittedName>
</protein>
<feature type="transmembrane region" description="Helical" evidence="1">
    <location>
        <begin position="45"/>
        <end position="63"/>
    </location>
</feature>
<keyword evidence="1" id="KW-1133">Transmembrane helix</keyword>
<evidence type="ECO:0000256" key="1">
    <source>
        <dbReference type="SAM" id="Phobius"/>
    </source>
</evidence>
<dbReference type="EMBL" id="QMFY01000008">
    <property type="protein sequence ID" value="RAV99975.1"/>
    <property type="molecule type" value="Genomic_DNA"/>
</dbReference>
<feature type="transmembrane region" description="Helical" evidence="1">
    <location>
        <begin position="70"/>
        <end position="91"/>
    </location>
</feature>
<reference evidence="2 3" key="1">
    <citation type="submission" date="2018-06" db="EMBL/GenBank/DDBJ databases">
        <title>Chryseolinea flavus sp. nov., a member of the phylum Bacteroidetes isolated from soil.</title>
        <authorList>
            <person name="Li Y."/>
            <person name="Wang J."/>
        </authorList>
    </citation>
    <scope>NUCLEOTIDE SEQUENCE [LARGE SCALE GENOMIC DNA]</scope>
    <source>
        <strain evidence="2 3">SDU1-6</strain>
    </source>
</reference>
<feature type="transmembrane region" description="Helical" evidence="1">
    <location>
        <begin position="7"/>
        <end position="25"/>
    </location>
</feature>
<gene>
    <name evidence="2" type="ORF">DQQ10_15555</name>
</gene>
<proteinExistence type="predicted"/>